<dbReference type="PANTHER" id="PTHR35038:SF8">
    <property type="entry name" value="C-TYPE POLYHEME CYTOCHROME OMCC"/>
    <property type="match status" value="1"/>
</dbReference>
<evidence type="ECO:0000313" key="3">
    <source>
        <dbReference type="EMBL" id="MFC4231954.1"/>
    </source>
</evidence>
<evidence type="ECO:0000259" key="2">
    <source>
        <dbReference type="Pfam" id="PF13435"/>
    </source>
</evidence>
<keyword evidence="1" id="KW-0732">Signal</keyword>
<name>A0ABV8PUZ1_9BACT</name>
<dbReference type="EMBL" id="JBHSDC010000012">
    <property type="protein sequence ID" value="MFC4231954.1"/>
    <property type="molecule type" value="Genomic_DNA"/>
</dbReference>
<gene>
    <name evidence="3" type="ORF">ACFOW1_08625</name>
</gene>
<dbReference type="InterPro" id="IPR036280">
    <property type="entry name" value="Multihaem_cyt_sf"/>
</dbReference>
<dbReference type="Gene3D" id="1.10.1130.10">
    <property type="entry name" value="Flavocytochrome C3, Chain A"/>
    <property type="match status" value="1"/>
</dbReference>
<feature type="domain" description="Cytochrome c-552/4" evidence="2">
    <location>
        <begin position="176"/>
        <end position="216"/>
    </location>
</feature>
<dbReference type="SUPFAM" id="SSF48695">
    <property type="entry name" value="Multiheme cytochromes"/>
    <property type="match status" value="1"/>
</dbReference>
<comment type="caution">
    <text evidence="3">The sequence shown here is derived from an EMBL/GenBank/DDBJ whole genome shotgun (WGS) entry which is preliminary data.</text>
</comment>
<dbReference type="RefSeq" id="WP_379013610.1">
    <property type="nucleotide sequence ID" value="NZ_JBHSDC010000012.1"/>
</dbReference>
<protein>
    <submittedName>
        <fullName evidence="3">Multiheme c-type cytochrome</fullName>
    </submittedName>
</protein>
<dbReference type="InterPro" id="IPR023155">
    <property type="entry name" value="Cyt_c-552/4"/>
</dbReference>
<dbReference type="Gene3D" id="3.90.10.10">
    <property type="entry name" value="Cytochrome C3"/>
    <property type="match status" value="1"/>
</dbReference>
<organism evidence="3 4">
    <name type="scientific">Parasediminibacterium paludis</name>
    <dbReference type="NCBI Taxonomy" id="908966"/>
    <lineage>
        <taxon>Bacteria</taxon>
        <taxon>Pseudomonadati</taxon>
        <taxon>Bacteroidota</taxon>
        <taxon>Chitinophagia</taxon>
        <taxon>Chitinophagales</taxon>
        <taxon>Chitinophagaceae</taxon>
        <taxon>Parasediminibacterium</taxon>
    </lineage>
</organism>
<accession>A0ABV8PUZ1</accession>
<dbReference type="Pfam" id="PF13435">
    <property type="entry name" value="Cytochrome_C554"/>
    <property type="match status" value="1"/>
</dbReference>
<sequence>MKKNALYKRSATTIFVISLLVLFLSKCIDKSKEQDGLLKNATGKQFAGSATCANCHKEIYTNYIHTAHALTSQPASEQSIKGSFAPSENSFSYGNNTIVAMEKRSTGFYQVEYDNGIEKAAHRFDIVVGSGVKGQSFITIHNNQFFQLPITYFSAAKEWSNSPGYPNKIIFNRPITSRCLECHTTFAKTLPTDYNTPEKFDNTKIIYSISCEKCHGPGAEHVAFQTQNPNIKTAKYIINPATLTRQQNLEFCASCHGGRLKKTKPSFEFAIGDTLANYFESDTTVPNPNNIDVHGNQYGLLKASKCFKMSTTMTCNTCHNAHDNERGNTVVFSQRCLNCHQNQNSATHQTECKLIASYGAIIKRDCISCHMPLKSSKAIAVFLPGNTAPTAARIRSHLITVYPEETQKVLLLLTKSVK</sequence>
<evidence type="ECO:0000256" key="1">
    <source>
        <dbReference type="ARBA" id="ARBA00022729"/>
    </source>
</evidence>
<dbReference type="PANTHER" id="PTHR35038">
    <property type="entry name" value="DISSIMILATORY SULFITE REDUCTASE SIRA"/>
    <property type="match status" value="1"/>
</dbReference>
<reference evidence="4" key="1">
    <citation type="journal article" date="2019" name="Int. J. Syst. Evol. Microbiol.">
        <title>The Global Catalogue of Microorganisms (GCM) 10K type strain sequencing project: providing services to taxonomists for standard genome sequencing and annotation.</title>
        <authorList>
            <consortium name="The Broad Institute Genomics Platform"/>
            <consortium name="The Broad Institute Genome Sequencing Center for Infectious Disease"/>
            <person name="Wu L."/>
            <person name="Ma J."/>
        </authorList>
    </citation>
    <scope>NUCLEOTIDE SEQUENCE [LARGE SCALE GENOMIC DNA]</scope>
    <source>
        <strain evidence="4">CECT 8010</strain>
    </source>
</reference>
<keyword evidence="4" id="KW-1185">Reference proteome</keyword>
<dbReference type="Proteomes" id="UP001595906">
    <property type="component" value="Unassembled WGS sequence"/>
</dbReference>
<dbReference type="InterPro" id="IPR051829">
    <property type="entry name" value="Multiheme_Cytochr_ET"/>
</dbReference>
<evidence type="ECO:0000313" key="4">
    <source>
        <dbReference type="Proteomes" id="UP001595906"/>
    </source>
</evidence>
<proteinExistence type="predicted"/>